<dbReference type="Proteomes" id="UP000005508">
    <property type="component" value="Unassembled WGS sequence"/>
</dbReference>
<dbReference type="EMBL" id="AEJM01000016">
    <property type="protein sequence ID" value="EGY34240.1"/>
    <property type="molecule type" value="Genomic_DNA"/>
</dbReference>
<sequence>MAYTLNFSAGLVNEIFIGFPDYNPTQDSNIVNKVNLSFKERSERIQVFSYNESILDLF</sequence>
<gene>
    <name evidence="1" type="ORF">SC1083_0627</name>
</gene>
<proteinExistence type="predicted"/>
<name>G4A736_AGGAC</name>
<accession>G4A736</accession>
<organism evidence="1 2">
    <name type="scientific">Aggregatibacter actinomycetemcomitans serotype e str. SC1083</name>
    <dbReference type="NCBI Taxonomy" id="907488"/>
    <lineage>
        <taxon>Bacteria</taxon>
        <taxon>Pseudomonadati</taxon>
        <taxon>Pseudomonadota</taxon>
        <taxon>Gammaproteobacteria</taxon>
        <taxon>Pasteurellales</taxon>
        <taxon>Pasteurellaceae</taxon>
        <taxon>Aggregatibacter</taxon>
    </lineage>
</organism>
<comment type="caution">
    <text evidence="1">The sequence shown here is derived from an EMBL/GenBank/DDBJ whole genome shotgun (WGS) entry which is preliminary data.</text>
</comment>
<dbReference type="AlphaFoldDB" id="G4A736"/>
<dbReference type="PATRIC" id="fig|907488.3.peg.619"/>
<protein>
    <submittedName>
        <fullName evidence="1">Uncharacterized protein</fullName>
    </submittedName>
</protein>
<evidence type="ECO:0000313" key="2">
    <source>
        <dbReference type="Proteomes" id="UP000005508"/>
    </source>
</evidence>
<evidence type="ECO:0000313" key="1">
    <source>
        <dbReference type="EMBL" id="EGY34240.1"/>
    </source>
</evidence>
<reference evidence="1 2" key="1">
    <citation type="submission" date="2010-10" db="EMBL/GenBank/DDBJ databases">
        <authorList>
            <person name="Chen C."/>
            <person name="Kittichotirat W."/>
            <person name="Asikainen S."/>
            <person name="Bumgarner R."/>
        </authorList>
    </citation>
    <scope>NUCLEOTIDE SEQUENCE [LARGE SCALE GENOMIC DNA]</scope>
    <source>
        <strain evidence="1 2">SC1083</strain>
    </source>
</reference>